<dbReference type="SUPFAM" id="SSF50494">
    <property type="entry name" value="Trypsin-like serine proteases"/>
    <property type="match status" value="1"/>
</dbReference>
<reference evidence="1 2" key="1">
    <citation type="journal article" date="2014" name="Acta Crystallogr. D">
        <title>Structure-based characterization and antifreeze properties of a hyperactive ice-binding protein from the Antarctic bacterium Flavobacterium frigoris PS1.</title>
        <authorList>
            <person name="Do H."/>
            <person name="Kim S.J."/>
            <person name="Kim H.J."/>
            <person name="Lee J.H."/>
        </authorList>
    </citation>
    <scope>NUCLEOTIDE SEQUENCE [LARGE SCALE GENOMIC DNA]</scope>
    <source>
        <strain evidence="1 2">PS1</strain>
    </source>
</reference>
<dbReference type="PANTHER" id="PTHR43019:SF23">
    <property type="entry name" value="PROTEASE DO-LIKE 5, CHLOROPLASTIC"/>
    <property type="match status" value="1"/>
</dbReference>
<dbReference type="Pfam" id="PF13365">
    <property type="entry name" value="Trypsin_2"/>
    <property type="match status" value="1"/>
</dbReference>
<accession>H7FSS8</accession>
<dbReference type="PRINTS" id="PR00834">
    <property type="entry name" value="PROTEASES2C"/>
</dbReference>
<dbReference type="STRING" id="1086011.HJ01_02359"/>
<organism evidence="1 2">
    <name type="scientific">Flavobacterium frigoris (strain PS1)</name>
    <dbReference type="NCBI Taxonomy" id="1086011"/>
    <lineage>
        <taxon>Bacteria</taxon>
        <taxon>Pseudomonadati</taxon>
        <taxon>Bacteroidota</taxon>
        <taxon>Flavobacteriia</taxon>
        <taxon>Flavobacteriales</taxon>
        <taxon>Flavobacteriaceae</taxon>
        <taxon>Flavobacterium</taxon>
    </lineage>
</organism>
<proteinExistence type="predicted"/>
<protein>
    <submittedName>
        <fullName evidence="1">Trypsin domain/PDZ domain protein</fullName>
    </submittedName>
</protein>
<name>H7FSS8_FLAFP</name>
<gene>
    <name evidence="1" type="ORF">HJ01_02359</name>
</gene>
<dbReference type="PANTHER" id="PTHR43019">
    <property type="entry name" value="SERINE ENDOPROTEASE DEGS"/>
    <property type="match status" value="1"/>
</dbReference>
<keyword evidence="2" id="KW-1185">Reference proteome</keyword>
<dbReference type="eggNOG" id="COG0265">
    <property type="taxonomic scope" value="Bacteria"/>
</dbReference>
<dbReference type="EMBL" id="AHKF01000018">
    <property type="protein sequence ID" value="EIA08637.1"/>
    <property type="molecule type" value="Genomic_DNA"/>
</dbReference>
<dbReference type="OrthoDB" id="9770276at2"/>
<dbReference type="GO" id="GO:0006508">
    <property type="term" value="P:proteolysis"/>
    <property type="evidence" value="ECO:0007669"/>
    <property type="project" value="InterPro"/>
</dbReference>
<dbReference type="Proteomes" id="UP000005566">
    <property type="component" value="Unassembled WGS sequence"/>
</dbReference>
<dbReference type="PATRIC" id="fig|1086011.3.peg.2310"/>
<dbReference type="InterPro" id="IPR043504">
    <property type="entry name" value="Peptidase_S1_PA_chymotrypsin"/>
</dbReference>
<dbReference type="InterPro" id="IPR009003">
    <property type="entry name" value="Peptidase_S1_PA"/>
</dbReference>
<evidence type="ECO:0000313" key="1">
    <source>
        <dbReference type="EMBL" id="EIA08637.1"/>
    </source>
</evidence>
<dbReference type="InterPro" id="IPR001940">
    <property type="entry name" value="Peptidase_S1C"/>
</dbReference>
<dbReference type="GO" id="GO:0004252">
    <property type="term" value="F:serine-type endopeptidase activity"/>
    <property type="evidence" value="ECO:0007669"/>
    <property type="project" value="InterPro"/>
</dbReference>
<sequence length="223" mass="24359">MYKEINRRFSGGVFMLAKKNTQNVEFIGTGFLVSDLGYLLTCSHIINPLDSIVAISIENTNTFNPMTLSKVNFFELQLVQNDAINDVALLKFKNDIQPIVSKNIFGNSENVECGSSIAIIGFPFGNSGLHIQSLTHGIISSKIKTSSNVKLLQFDSMIHEGNSGSPLIELQTNKIIGIVTNRFNPSAGGATIMMGNRQVGVETNISYATAIEYGHELLTNQLK</sequence>
<dbReference type="RefSeq" id="WP_007138536.1">
    <property type="nucleotide sequence ID" value="NZ_AHKF01000018.1"/>
</dbReference>
<dbReference type="AlphaFoldDB" id="H7FSS8"/>
<comment type="caution">
    <text evidence="1">The sequence shown here is derived from an EMBL/GenBank/DDBJ whole genome shotgun (WGS) entry which is preliminary data.</text>
</comment>
<evidence type="ECO:0000313" key="2">
    <source>
        <dbReference type="Proteomes" id="UP000005566"/>
    </source>
</evidence>
<dbReference type="Gene3D" id="2.40.10.10">
    <property type="entry name" value="Trypsin-like serine proteases"/>
    <property type="match status" value="2"/>
</dbReference>